<dbReference type="InterPro" id="IPR036305">
    <property type="entry name" value="RGS_sf"/>
</dbReference>
<name>F0WS94_9STRA</name>
<dbReference type="PROSITE" id="PS50132">
    <property type="entry name" value="RGS"/>
    <property type="match status" value="2"/>
</dbReference>
<evidence type="ECO:0000313" key="4">
    <source>
        <dbReference type="EMBL" id="CCA26935.1"/>
    </source>
</evidence>
<dbReference type="EMBL" id="FR824272">
    <property type="protein sequence ID" value="CCA24213.1"/>
    <property type="molecule type" value="Genomic_DNA"/>
</dbReference>
<dbReference type="InterPro" id="IPR016137">
    <property type="entry name" value="RGS"/>
</dbReference>
<dbReference type="Gene3D" id="3.40.50.11500">
    <property type="match status" value="1"/>
</dbReference>
<evidence type="ECO:0000259" key="2">
    <source>
        <dbReference type="PROSITE" id="PS50211"/>
    </source>
</evidence>
<dbReference type="SMART" id="SM00799">
    <property type="entry name" value="DENN"/>
    <property type="match status" value="1"/>
</dbReference>
<dbReference type="GO" id="GO:0031410">
    <property type="term" value="C:cytoplasmic vesicle"/>
    <property type="evidence" value="ECO:0007669"/>
    <property type="project" value="TreeGrafter"/>
</dbReference>
<organism evidence="3">
    <name type="scientific">Albugo laibachii Nc14</name>
    <dbReference type="NCBI Taxonomy" id="890382"/>
    <lineage>
        <taxon>Eukaryota</taxon>
        <taxon>Sar</taxon>
        <taxon>Stramenopiles</taxon>
        <taxon>Oomycota</taxon>
        <taxon>Peronosporomycetes</taxon>
        <taxon>Albuginales</taxon>
        <taxon>Albuginaceae</taxon>
        <taxon>Albugo</taxon>
    </lineage>
</organism>
<evidence type="ECO:0000259" key="1">
    <source>
        <dbReference type="PROSITE" id="PS50132"/>
    </source>
</evidence>
<evidence type="ECO:0000313" key="3">
    <source>
        <dbReference type="EMBL" id="CCA24213.1"/>
    </source>
</evidence>
<sequence>MVRSLDTWLFGEEQPVIRNGADCKRTTATNVSHVNHMLDEKSACSKKGAAFLKKAQMLRKNVETNLRDPLCPAPISSRLRKLFGSERMHQRQNRAFDEKAVKIRSPESMTLRKIVRDPNKLPFLLEWLALAKDNESHYHQVVLFLLEIEQLHSLDSTKKVDQAHKIWSKYLRKDAEFDISGTLQLTIELKQLVWDHIKSGKVSFYPIQKLAYTRLSREELPMFVQSREYYNMVMSMETKMRSIPMEQLLQQPRAAHYFLLYLMQSRQHFELYFWLHVEYVLLPALESNEEAFWNLSHVLVQKCLTESKAITMITKQALQQTLESKEVHLSNLRSEPLFKRNLIKAQQEIFMMLGASWYDRFCKSNLYKIVLRDPLLTWAQPDDVNDGFTELMSHQSSQDVSGLLHVQNATYMFTCEDVPSNDCEIKNTLSNGQTEFGDSIESPTSSDSGHFSELGLDLENIIRFTSLPEGLQVHYQPNFNVTSDSMLKNCDAPSLIEAVTFLANVVHQTSTDTHESCELEIHQVHIIQEVSNPQEYFQDLRTRLKPFLVPDGRMVISKTSKCPNDSLFFFQQTGRHGLMNAAVFLTYQDLPLVCNEDEVRRARGLSFVSKVISATTLRSLLQRYLSENEASKYMCPDRLSKHFADQIPLHMDSRTRIERCPTSSYQVNGACCDSTLEPLVQFFGTCGMLQLLACALLECSIIFVSNQYSALTICAEGIRSLLKPFQWCHVYSPILPKSLLAYLECPTPFLVGIHSHYAHESTLPKNGPYAIANTETGMIHYTGTKIIAWQNVGTSVHDEDVVYLPVTFKDTKHALDRLLNPFLFDLDSVNPKATNNRVYKAPFPESKFRRECRILIDNLLQGHMNSCLIVGDVREFVVIFDEAQFLALKSTEESTFYRMLLRTQCFSEYIGTSSTTLQAIREKKVLS</sequence>
<dbReference type="PROSITE" id="PS50211">
    <property type="entry name" value="DENN"/>
    <property type="match status" value="1"/>
</dbReference>
<dbReference type="EMBL" id="FR824476">
    <property type="protein sequence ID" value="CCA26935.1"/>
    <property type="molecule type" value="Genomic_DNA"/>
</dbReference>
<feature type="domain" description="RGS" evidence="1">
    <location>
        <begin position="110"/>
        <end position="233"/>
    </location>
</feature>
<dbReference type="GO" id="GO:0032483">
    <property type="term" value="P:regulation of Rab protein signal transduction"/>
    <property type="evidence" value="ECO:0007669"/>
    <property type="project" value="TreeGrafter"/>
</dbReference>
<dbReference type="Pfam" id="PF02141">
    <property type="entry name" value="DENN"/>
    <property type="match status" value="1"/>
</dbReference>
<dbReference type="PANTHER" id="PTHR12296:SF21">
    <property type="entry name" value="DENN DOMAIN-CONTAINING PROTEIN 3"/>
    <property type="match status" value="1"/>
</dbReference>
<dbReference type="InterPro" id="IPR051696">
    <property type="entry name" value="DENN_Domain_GEFs"/>
</dbReference>
<dbReference type="PANTHER" id="PTHR12296">
    <property type="entry name" value="DENN DOMAIN-CONTAINING PROTEIN 4"/>
    <property type="match status" value="1"/>
</dbReference>
<protein>
    <submittedName>
        <fullName evidence="3">Uncharacterized protein AlNc14C227G9233</fullName>
    </submittedName>
    <submittedName>
        <fullName evidence="4">Uncharacterized protein AlNc14C433G11602</fullName>
    </submittedName>
</protein>
<dbReference type="SMART" id="SM00315">
    <property type="entry name" value="RGS"/>
    <property type="match status" value="1"/>
</dbReference>
<dbReference type="Pfam" id="PF00615">
    <property type="entry name" value="RGS"/>
    <property type="match status" value="2"/>
</dbReference>
<proteinExistence type="predicted"/>
<dbReference type="SUPFAM" id="SSF48097">
    <property type="entry name" value="Regulator of G-protein signaling, RGS"/>
    <property type="match status" value="2"/>
</dbReference>
<dbReference type="HOGENOM" id="CLU_012004_0_0_1"/>
<feature type="domain" description="RGS" evidence="1">
    <location>
        <begin position="244"/>
        <end position="371"/>
    </location>
</feature>
<accession>F0WS94</accession>
<dbReference type="AlphaFoldDB" id="F0WS94"/>
<dbReference type="InterPro" id="IPR037516">
    <property type="entry name" value="Tripartite_DENN"/>
</dbReference>
<dbReference type="InterPro" id="IPR044926">
    <property type="entry name" value="RGS_subdomain_2"/>
</dbReference>
<dbReference type="InterPro" id="IPR043153">
    <property type="entry name" value="DENN_C"/>
</dbReference>
<feature type="domain" description="UDENN" evidence="2">
    <location>
        <begin position="500"/>
        <end position="925"/>
    </location>
</feature>
<reference evidence="3" key="1">
    <citation type="journal article" date="2011" name="PLoS Biol.">
        <title>Gene gain and loss during evolution of obligate parasitism in the white rust pathogen of Arabidopsis thaliana.</title>
        <authorList>
            <person name="Kemen E."/>
            <person name="Gardiner A."/>
            <person name="Schultz-Larsen T."/>
            <person name="Kemen A.C."/>
            <person name="Balmuth A.L."/>
            <person name="Robert-Seilaniantz A."/>
            <person name="Bailey K."/>
            <person name="Holub E."/>
            <person name="Studholme D.J."/>
            <person name="Maclean D."/>
            <person name="Jones J.D."/>
        </authorList>
    </citation>
    <scope>NUCLEOTIDE SEQUENCE</scope>
</reference>
<gene>
    <name evidence="3" type="primary">AlNc14C227G9233</name>
    <name evidence="4" type="synonym">AlNc14C433G11602</name>
    <name evidence="3" type="ORF">ALNC14_103570</name>
    <name evidence="4" type="ORF">ALNC14_130790</name>
</gene>
<dbReference type="InterPro" id="IPR001194">
    <property type="entry name" value="cDENN_dom"/>
</dbReference>
<reference evidence="3" key="2">
    <citation type="submission" date="2011-02" db="EMBL/GenBank/DDBJ databases">
        <authorList>
            <person name="MacLean D."/>
        </authorList>
    </citation>
    <scope>NUCLEOTIDE SEQUENCE</scope>
</reference>
<dbReference type="Gene3D" id="1.10.167.10">
    <property type="entry name" value="Regulator of G-protein Signalling 4, domain 2"/>
    <property type="match status" value="2"/>
</dbReference>